<feature type="non-terminal residue" evidence="1">
    <location>
        <position position="53"/>
    </location>
</feature>
<dbReference type="Proteomes" id="UP000335636">
    <property type="component" value="Unassembled WGS sequence"/>
</dbReference>
<name>A0A5E4CBP3_MARMO</name>
<comment type="caution">
    <text evidence="1">The sequence shown here is derived from an EMBL/GenBank/DDBJ whole genome shotgun (WGS) entry which is preliminary data.</text>
</comment>
<dbReference type="AlphaFoldDB" id="A0A5E4CBP3"/>
<evidence type="ECO:0000313" key="1">
    <source>
        <dbReference type="EMBL" id="VTJ79357.1"/>
    </source>
</evidence>
<gene>
    <name evidence="1" type="ORF">MONAX_5E031123</name>
</gene>
<organism evidence="1 2">
    <name type="scientific">Marmota monax</name>
    <name type="common">Woodchuck</name>
    <dbReference type="NCBI Taxonomy" id="9995"/>
    <lineage>
        <taxon>Eukaryota</taxon>
        <taxon>Metazoa</taxon>
        <taxon>Chordata</taxon>
        <taxon>Craniata</taxon>
        <taxon>Vertebrata</taxon>
        <taxon>Euteleostomi</taxon>
        <taxon>Mammalia</taxon>
        <taxon>Eutheria</taxon>
        <taxon>Euarchontoglires</taxon>
        <taxon>Glires</taxon>
        <taxon>Rodentia</taxon>
        <taxon>Sciuromorpha</taxon>
        <taxon>Sciuridae</taxon>
        <taxon>Xerinae</taxon>
        <taxon>Marmotini</taxon>
        <taxon>Marmota</taxon>
    </lineage>
</organism>
<sequence>QLYLIENTTEKPFIYEDNEVDLCQFTTLGGVYHLDILELPPQYKPVKGWMIVQ</sequence>
<proteinExistence type="predicted"/>
<feature type="non-terminal residue" evidence="1">
    <location>
        <position position="1"/>
    </location>
</feature>
<keyword evidence="2" id="KW-1185">Reference proteome</keyword>
<protein>
    <submittedName>
        <fullName evidence="1">Uncharacterized protein</fullName>
    </submittedName>
</protein>
<evidence type="ECO:0000313" key="2">
    <source>
        <dbReference type="Proteomes" id="UP000335636"/>
    </source>
</evidence>
<reference evidence="1" key="1">
    <citation type="submission" date="2019-04" db="EMBL/GenBank/DDBJ databases">
        <authorList>
            <person name="Alioto T."/>
            <person name="Alioto T."/>
        </authorList>
    </citation>
    <scope>NUCLEOTIDE SEQUENCE [LARGE SCALE GENOMIC DNA]</scope>
</reference>
<accession>A0A5E4CBP3</accession>
<dbReference type="EMBL" id="CABDUW010001175">
    <property type="protein sequence ID" value="VTJ79357.1"/>
    <property type="molecule type" value="Genomic_DNA"/>
</dbReference>